<proteinExistence type="predicted"/>
<keyword evidence="5" id="KW-1185">Reference proteome</keyword>
<feature type="region of interest" description="Disordered" evidence="1">
    <location>
        <begin position="84"/>
        <end position="139"/>
    </location>
</feature>
<dbReference type="OrthoDB" id="1931024at2759"/>
<evidence type="ECO:0000256" key="1">
    <source>
        <dbReference type="SAM" id="MobiDB-lite"/>
    </source>
</evidence>
<organism evidence="4 5">
    <name type="scientific">Gossypium australe</name>
    <dbReference type="NCBI Taxonomy" id="47621"/>
    <lineage>
        <taxon>Eukaryota</taxon>
        <taxon>Viridiplantae</taxon>
        <taxon>Streptophyta</taxon>
        <taxon>Embryophyta</taxon>
        <taxon>Tracheophyta</taxon>
        <taxon>Spermatophyta</taxon>
        <taxon>Magnoliopsida</taxon>
        <taxon>eudicotyledons</taxon>
        <taxon>Gunneridae</taxon>
        <taxon>Pentapetalae</taxon>
        <taxon>rosids</taxon>
        <taxon>malvids</taxon>
        <taxon>Malvales</taxon>
        <taxon>Malvaceae</taxon>
        <taxon>Malvoideae</taxon>
        <taxon>Gossypium</taxon>
    </lineage>
</organism>
<dbReference type="Pfam" id="PF25597">
    <property type="entry name" value="SH3_retrovirus"/>
    <property type="match status" value="1"/>
</dbReference>
<feature type="compositionally biased region" description="Polar residues" evidence="1">
    <location>
        <begin position="114"/>
        <end position="131"/>
    </location>
</feature>
<comment type="caution">
    <text evidence="4">The sequence shown here is derived from an EMBL/GenBank/DDBJ whole genome shotgun (WGS) entry which is preliminary data.</text>
</comment>
<sequence>MGLTLLAQAGLSMEYWGCSQHKEYQCLLPDGKIVVSRHVVFDENRFPSSKHSSQDTASTSALSIATMVPLVKLVSYRTNEPVVTLPPMMSSLPTDDSDSSSSPSNIASEPPCSSVRNNEGSNSTHSSSAGRMSSPLPVINTHPMVTRAKAGVFKPKTLFVEAMKPSTIEEALSTDEWRAAAQAEYDALINNSTWDLVALPSNRKIIGCKRLFKFKRNPNGTIARRKARLVAKGCSQVLGCDFKETFSPVYDSTGKPHVCRLKKALYGLRQAPRSWFEKLKSFIVSIGFIISKSDASLFVRIKAECTLFVLVYVDDIIVTGSVSTVIEWFVRFLNDEFSLKDMRGLHYFLDIEVTRSSSRCLHLCQTKYICDILARASMINTRSVHTPMVSSSTLSKEDGNQLEDPTEYRSLAGALQYVVLTRLDIVYAVNRICQFMHNLTTVHMTTLKHILRSTPMSWCSKKQQVVSRSTAKVEYRSLAAATNGTLVFTQQDRLLTSWLLSTISSSIVPFFTDAHTACDVWTTKTNLFAADTGSK</sequence>
<feature type="compositionally biased region" description="Low complexity" evidence="1">
    <location>
        <begin position="86"/>
        <end position="111"/>
    </location>
</feature>
<dbReference type="EMBL" id="SMMG02000003">
    <property type="protein sequence ID" value="KAA3479987.1"/>
    <property type="molecule type" value="Genomic_DNA"/>
</dbReference>
<dbReference type="Proteomes" id="UP000325315">
    <property type="component" value="Unassembled WGS sequence"/>
</dbReference>
<dbReference type="InterPro" id="IPR043502">
    <property type="entry name" value="DNA/RNA_pol_sf"/>
</dbReference>
<accession>A0A5B6WFP6</accession>
<dbReference type="Pfam" id="PF07727">
    <property type="entry name" value="RVT_2"/>
    <property type="match status" value="2"/>
</dbReference>
<evidence type="ECO:0000259" key="3">
    <source>
        <dbReference type="Pfam" id="PF25597"/>
    </source>
</evidence>
<protein>
    <submittedName>
        <fullName evidence="4">Retrovirus-related Pol polyprotein from transposon TNT 1-94</fullName>
    </submittedName>
</protein>
<feature type="domain" description="Reverse transcriptase Ty1/copia-type" evidence="2">
    <location>
        <begin position="257"/>
        <end position="389"/>
    </location>
</feature>
<evidence type="ECO:0000313" key="4">
    <source>
        <dbReference type="EMBL" id="KAA3479987.1"/>
    </source>
</evidence>
<dbReference type="PANTHER" id="PTHR11439:SF455">
    <property type="entry name" value="RLK (RECEPTOR-LIKE PROTEIN KINASE) 8, PUTATIVE-RELATED"/>
    <property type="match status" value="1"/>
</dbReference>
<feature type="domain" description="Retroviral polymerase SH3-like" evidence="3">
    <location>
        <begin position="19"/>
        <end position="52"/>
    </location>
</feature>
<gene>
    <name evidence="4" type="ORF">EPI10_020453</name>
</gene>
<dbReference type="AlphaFoldDB" id="A0A5B6WFP6"/>
<feature type="domain" description="Reverse transcriptase Ty1/copia-type" evidence="2">
    <location>
        <begin position="191"/>
        <end position="250"/>
    </location>
</feature>
<evidence type="ECO:0000313" key="5">
    <source>
        <dbReference type="Proteomes" id="UP000325315"/>
    </source>
</evidence>
<dbReference type="SUPFAM" id="SSF56672">
    <property type="entry name" value="DNA/RNA polymerases"/>
    <property type="match status" value="1"/>
</dbReference>
<dbReference type="InterPro" id="IPR013103">
    <property type="entry name" value="RVT_2"/>
</dbReference>
<evidence type="ECO:0000259" key="2">
    <source>
        <dbReference type="Pfam" id="PF07727"/>
    </source>
</evidence>
<dbReference type="PANTHER" id="PTHR11439">
    <property type="entry name" value="GAG-POL-RELATED RETROTRANSPOSON"/>
    <property type="match status" value="1"/>
</dbReference>
<name>A0A5B6WFP6_9ROSI</name>
<dbReference type="InterPro" id="IPR057670">
    <property type="entry name" value="SH3_retrovirus"/>
</dbReference>
<reference evidence="5" key="1">
    <citation type="journal article" date="2019" name="Plant Biotechnol. J.">
        <title>Genome sequencing of the Australian wild diploid species Gossypium australe highlights disease resistance and delayed gland morphogenesis.</title>
        <authorList>
            <person name="Cai Y."/>
            <person name="Cai X."/>
            <person name="Wang Q."/>
            <person name="Wang P."/>
            <person name="Zhang Y."/>
            <person name="Cai C."/>
            <person name="Xu Y."/>
            <person name="Wang K."/>
            <person name="Zhou Z."/>
            <person name="Wang C."/>
            <person name="Geng S."/>
            <person name="Li B."/>
            <person name="Dong Q."/>
            <person name="Hou Y."/>
            <person name="Wang H."/>
            <person name="Ai P."/>
            <person name="Liu Z."/>
            <person name="Yi F."/>
            <person name="Sun M."/>
            <person name="An G."/>
            <person name="Cheng J."/>
            <person name="Zhang Y."/>
            <person name="Shi Q."/>
            <person name="Xie Y."/>
            <person name="Shi X."/>
            <person name="Chang Y."/>
            <person name="Huang F."/>
            <person name="Chen Y."/>
            <person name="Hong S."/>
            <person name="Mi L."/>
            <person name="Sun Q."/>
            <person name="Zhang L."/>
            <person name="Zhou B."/>
            <person name="Peng R."/>
            <person name="Zhang X."/>
            <person name="Liu F."/>
        </authorList>
    </citation>
    <scope>NUCLEOTIDE SEQUENCE [LARGE SCALE GENOMIC DNA]</scope>
    <source>
        <strain evidence="5">cv. PA1801</strain>
    </source>
</reference>